<protein>
    <recommendedName>
        <fullName evidence="13">Vasorin</fullName>
    </recommendedName>
</protein>
<keyword evidence="1" id="KW-0433">Leucine-rich repeat</keyword>
<dbReference type="CDD" id="cd00054">
    <property type="entry name" value="EGF_CA"/>
    <property type="match status" value="1"/>
</dbReference>
<dbReference type="Proteomes" id="UP000823561">
    <property type="component" value="Chromosome 6"/>
</dbReference>
<dbReference type="InterPro" id="IPR000483">
    <property type="entry name" value="Cys-rich_flank_reg_C"/>
</dbReference>
<evidence type="ECO:0008006" key="13">
    <source>
        <dbReference type="Google" id="ProtNLM"/>
    </source>
</evidence>
<evidence type="ECO:0000256" key="5">
    <source>
        <dbReference type="PROSITE-ProRule" id="PRU00076"/>
    </source>
</evidence>
<comment type="caution">
    <text evidence="11">The sequence shown here is derived from an EMBL/GenBank/DDBJ whole genome shotgun (WGS) entry which is preliminary data.</text>
</comment>
<keyword evidence="3" id="KW-0677">Repeat</keyword>
<dbReference type="InterPro" id="IPR001611">
    <property type="entry name" value="Leu-rich_rpt"/>
</dbReference>
<feature type="signal peptide" evidence="8">
    <location>
        <begin position="1"/>
        <end position="21"/>
    </location>
</feature>
<feature type="chain" id="PRO_5043450847" description="Vasorin" evidence="8">
    <location>
        <begin position="22"/>
        <end position="701"/>
    </location>
</feature>
<dbReference type="FunFam" id="3.80.10.10:FF:000211">
    <property type="entry name" value="vasorin"/>
    <property type="match status" value="1"/>
</dbReference>
<dbReference type="EMBL" id="JADWDJ010000006">
    <property type="protein sequence ID" value="KAG5280173.1"/>
    <property type="molecule type" value="Genomic_DNA"/>
</dbReference>
<evidence type="ECO:0000256" key="1">
    <source>
        <dbReference type="ARBA" id="ARBA00022614"/>
    </source>
</evidence>
<dbReference type="InterPro" id="IPR003591">
    <property type="entry name" value="Leu-rich_rpt_typical-subtyp"/>
</dbReference>
<accession>A0AAV6GYG3</accession>
<dbReference type="Gene3D" id="3.80.10.10">
    <property type="entry name" value="Ribonuclease Inhibitor"/>
    <property type="match status" value="2"/>
</dbReference>
<dbReference type="SMART" id="SM00364">
    <property type="entry name" value="LRR_BAC"/>
    <property type="match status" value="5"/>
</dbReference>
<keyword evidence="7" id="KW-0812">Transmembrane</keyword>
<dbReference type="SUPFAM" id="SSF49265">
    <property type="entry name" value="Fibronectin type III"/>
    <property type="match status" value="1"/>
</dbReference>
<dbReference type="SUPFAM" id="SSF52058">
    <property type="entry name" value="L domain-like"/>
    <property type="match status" value="1"/>
</dbReference>
<feature type="domain" description="EGF-like" evidence="9">
    <location>
        <begin position="419"/>
        <end position="456"/>
    </location>
</feature>
<dbReference type="InterPro" id="IPR013783">
    <property type="entry name" value="Ig-like_fold"/>
</dbReference>
<gene>
    <name evidence="11" type="ORF">AALO_G00085810</name>
</gene>
<dbReference type="AlphaFoldDB" id="A0AAV6GYG3"/>
<keyword evidence="5" id="KW-0245">EGF-like domain</keyword>
<comment type="caution">
    <text evidence="5">Lacks conserved residue(s) required for the propagation of feature annotation.</text>
</comment>
<feature type="transmembrane region" description="Helical" evidence="7">
    <location>
        <begin position="599"/>
        <end position="623"/>
    </location>
</feature>
<dbReference type="PROSITE" id="PS50853">
    <property type="entry name" value="FN3"/>
    <property type="match status" value="1"/>
</dbReference>
<dbReference type="PROSITE" id="PS50026">
    <property type="entry name" value="EGF_3"/>
    <property type="match status" value="1"/>
</dbReference>
<reference evidence="11" key="1">
    <citation type="submission" date="2020-10" db="EMBL/GenBank/DDBJ databases">
        <title>Chromosome-scale genome assembly of the Allis shad, Alosa alosa.</title>
        <authorList>
            <person name="Margot Z."/>
            <person name="Christophe K."/>
            <person name="Cabau C."/>
            <person name="Louis A."/>
            <person name="Berthelot C."/>
            <person name="Parey E."/>
            <person name="Roest Crollius H."/>
            <person name="Montfort J."/>
            <person name="Robinson-Rechavi M."/>
            <person name="Bucao C."/>
            <person name="Bouchez O."/>
            <person name="Gislard M."/>
            <person name="Lluch J."/>
            <person name="Milhes M."/>
            <person name="Lampietro C."/>
            <person name="Lopez Roques C."/>
            <person name="Donnadieu C."/>
            <person name="Braasch I."/>
            <person name="Desvignes T."/>
            <person name="Postlethwait J."/>
            <person name="Bobe J."/>
            <person name="Guiguen Y."/>
        </authorList>
    </citation>
    <scope>NUCLEOTIDE SEQUENCE</scope>
    <source>
        <strain evidence="11">M-15738</strain>
        <tissue evidence="11">Blood</tissue>
    </source>
</reference>
<dbReference type="Pfam" id="PF13855">
    <property type="entry name" value="LRR_8"/>
    <property type="match status" value="1"/>
</dbReference>
<keyword evidence="7" id="KW-0472">Membrane</keyword>
<dbReference type="InterPro" id="IPR050541">
    <property type="entry name" value="LRR_TM_domain-containing"/>
</dbReference>
<dbReference type="GO" id="GO:0005886">
    <property type="term" value="C:plasma membrane"/>
    <property type="evidence" value="ECO:0007669"/>
    <property type="project" value="TreeGrafter"/>
</dbReference>
<dbReference type="InterPro" id="IPR036116">
    <property type="entry name" value="FN3_sf"/>
</dbReference>
<feature type="compositionally biased region" description="Acidic residues" evidence="6">
    <location>
        <begin position="457"/>
        <end position="469"/>
    </location>
</feature>
<dbReference type="SMART" id="SM00369">
    <property type="entry name" value="LRR_TYP"/>
    <property type="match status" value="8"/>
</dbReference>
<evidence type="ECO:0000259" key="10">
    <source>
        <dbReference type="PROSITE" id="PS50853"/>
    </source>
</evidence>
<feature type="region of interest" description="Disordered" evidence="6">
    <location>
        <begin position="457"/>
        <end position="483"/>
    </location>
</feature>
<dbReference type="PROSITE" id="PS00022">
    <property type="entry name" value="EGF_1"/>
    <property type="match status" value="1"/>
</dbReference>
<name>A0AAV6GYG3_9TELE</name>
<dbReference type="InterPro" id="IPR003961">
    <property type="entry name" value="FN3_dom"/>
</dbReference>
<dbReference type="PROSITE" id="PS51450">
    <property type="entry name" value="LRR"/>
    <property type="match status" value="2"/>
</dbReference>
<dbReference type="SMART" id="SM00365">
    <property type="entry name" value="LRR_SD22"/>
    <property type="match status" value="4"/>
</dbReference>
<dbReference type="PANTHER" id="PTHR24369:SF160">
    <property type="entry name" value="VASORIN"/>
    <property type="match status" value="1"/>
</dbReference>
<dbReference type="CDD" id="cd00063">
    <property type="entry name" value="FN3"/>
    <property type="match status" value="1"/>
</dbReference>
<evidence type="ECO:0000313" key="11">
    <source>
        <dbReference type="EMBL" id="KAG5280173.1"/>
    </source>
</evidence>
<sequence>MTPTLLVLPSLLLLSCNYVEPLPTDCPKDCSCPTPDSIFCFQRRAPIMPSGVPEPTKNLYVFQNGIETLKQDDFTMLNNLEMLDMSQNKLSELPDRVFVPLTSLRNLDLSANQITHISQESFAGLELLERLYLYSNLIQTIHPQAFDDLEHLLELKLQGNQLLSLPCLKMPSLLLLDLRFNSLPVLGPGDLQTPNLECLKLAGLGLTRLDEELLGGLSNLHELDISSNMLSMFPPVLRQAGGLIRLSLAGNPMDPLRLEDFEQLGELQELDISNLKLQGFPDGFQHLFPNLKRLTVAENPFNCLCTLAWFPGWLRSQQVTLGRTQETRCHFPPLNAGKVLERLEHRDFGCPTTTTLTPSTVKTTTIQPLIPTTLPSTTQAIPRPAPPNPSQIPFTDSDSNEPPPPAPPSPSDDTNTNQELLLCPSNICLNGGICLLDQQGHLECTCPAHTSGTYCENVDDDDDDDDDDHNTEKANDNDVTPEATVIPATPLDISPRLVTSTSILLDLHRYIEARPYIRGIRLTYRNLSGPDRRPMHLNVPATYPEYTLRGLRPNSTYTVCASPLGETIGKDSTCVEAHTPSQLASTTGARVEEPQLTTMLVPALAILLLLVLIAVAVGVACYLRQKRAKGHLALDCDPAQLELEGVNEGVENGALPQKQGEPGSGPPTVLGLNGGLEYEIPLMQEHCAANNNMAILKPSYF</sequence>
<feature type="compositionally biased region" description="Pro residues" evidence="6">
    <location>
        <begin position="401"/>
        <end position="410"/>
    </location>
</feature>
<dbReference type="InterPro" id="IPR000742">
    <property type="entry name" value="EGF"/>
</dbReference>
<keyword evidence="2 8" id="KW-0732">Signal</keyword>
<dbReference type="PANTHER" id="PTHR24369">
    <property type="entry name" value="ANTIGEN BSP, PUTATIVE-RELATED"/>
    <property type="match status" value="1"/>
</dbReference>
<evidence type="ECO:0000256" key="4">
    <source>
        <dbReference type="ARBA" id="ARBA00023157"/>
    </source>
</evidence>
<feature type="disulfide bond" evidence="5">
    <location>
        <begin position="446"/>
        <end position="455"/>
    </location>
</feature>
<organism evidence="11 12">
    <name type="scientific">Alosa alosa</name>
    <name type="common">allis shad</name>
    <dbReference type="NCBI Taxonomy" id="278164"/>
    <lineage>
        <taxon>Eukaryota</taxon>
        <taxon>Metazoa</taxon>
        <taxon>Chordata</taxon>
        <taxon>Craniata</taxon>
        <taxon>Vertebrata</taxon>
        <taxon>Euteleostomi</taxon>
        <taxon>Actinopterygii</taxon>
        <taxon>Neopterygii</taxon>
        <taxon>Teleostei</taxon>
        <taxon>Clupei</taxon>
        <taxon>Clupeiformes</taxon>
        <taxon>Clupeoidei</taxon>
        <taxon>Clupeidae</taxon>
        <taxon>Alosa</taxon>
    </lineage>
</organism>
<evidence type="ECO:0000256" key="6">
    <source>
        <dbReference type="SAM" id="MobiDB-lite"/>
    </source>
</evidence>
<feature type="compositionally biased region" description="Low complexity" evidence="6">
    <location>
        <begin position="367"/>
        <end position="379"/>
    </location>
</feature>
<keyword evidence="4 5" id="KW-1015">Disulfide bond</keyword>
<evidence type="ECO:0000256" key="7">
    <source>
        <dbReference type="SAM" id="Phobius"/>
    </source>
</evidence>
<evidence type="ECO:0000313" key="12">
    <source>
        <dbReference type="Proteomes" id="UP000823561"/>
    </source>
</evidence>
<dbReference type="InterPro" id="IPR032675">
    <property type="entry name" value="LRR_dom_sf"/>
</dbReference>
<dbReference type="Gene3D" id="2.60.40.10">
    <property type="entry name" value="Immunoglobulins"/>
    <property type="match status" value="1"/>
</dbReference>
<feature type="domain" description="Fibronectin type-III" evidence="10">
    <location>
        <begin position="489"/>
        <end position="582"/>
    </location>
</feature>
<feature type="region of interest" description="Disordered" evidence="6">
    <location>
        <begin position="367"/>
        <end position="417"/>
    </location>
</feature>
<keyword evidence="12" id="KW-1185">Reference proteome</keyword>
<dbReference type="SMART" id="SM00082">
    <property type="entry name" value="LRRCT"/>
    <property type="match status" value="1"/>
</dbReference>
<evidence type="ECO:0000256" key="3">
    <source>
        <dbReference type="ARBA" id="ARBA00022737"/>
    </source>
</evidence>
<evidence type="ECO:0000256" key="8">
    <source>
        <dbReference type="SAM" id="SignalP"/>
    </source>
</evidence>
<proteinExistence type="predicted"/>
<evidence type="ECO:0000259" key="9">
    <source>
        <dbReference type="PROSITE" id="PS50026"/>
    </source>
</evidence>
<dbReference type="PRINTS" id="PR00019">
    <property type="entry name" value="LEURICHRPT"/>
</dbReference>
<keyword evidence="7" id="KW-1133">Transmembrane helix</keyword>
<dbReference type="Gene3D" id="2.10.25.10">
    <property type="entry name" value="Laminin"/>
    <property type="match status" value="1"/>
</dbReference>
<dbReference type="SUPFAM" id="SSF57196">
    <property type="entry name" value="EGF/Laminin"/>
    <property type="match status" value="1"/>
</dbReference>
<evidence type="ECO:0000256" key="2">
    <source>
        <dbReference type="ARBA" id="ARBA00022729"/>
    </source>
</evidence>